<evidence type="ECO:0000313" key="3">
    <source>
        <dbReference type="EMBL" id="TXF91705.1"/>
    </source>
</evidence>
<dbReference type="OrthoDB" id="9780932at2"/>
<dbReference type="PANTHER" id="PTHR43798">
    <property type="entry name" value="MONOACYLGLYCEROL LIPASE"/>
    <property type="match status" value="1"/>
</dbReference>
<dbReference type="SUPFAM" id="SSF53474">
    <property type="entry name" value="alpha/beta-Hydrolases"/>
    <property type="match status" value="1"/>
</dbReference>
<dbReference type="InterPro" id="IPR050266">
    <property type="entry name" value="AB_hydrolase_sf"/>
</dbReference>
<evidence type="ECO:0000259" key="2">
    <source>
        <dbReference type="Pfam" id="PF00561"/>
    </source>
</evidence>
<organism evidence="3 4">
    <name type="scientific">Neolewinella aurantiaca</name>
    <dbReference type="NCBI Taxonomy" id="2602767"/>
    <lineage>
        <taxon>Bacteria</taxon>
        <taxon>Pseudomonadati</taxon>
        <taxon>Bacteroidota</taxon>
        <taxon>Saprospiria</taxon>
        <taxon>Saprospirales</taxon>
        <taxon>Lewinellaceae</taxon>
        <taxon>Neolewinella</taxon>
    </lineage>
</organism>
<reference evidence="3 4" key="1">
    <citation type="submission" date="2019-08" db="EMBL/GenBank/DDBJ databases">
        <title>Lewinella sp. strain SSH13 Genome sequencing and assembly.</title>
        <authorList>
            <person name="Kim I."/>
        </authorList>
    </citation>
    <scope>NUCLEOTIDE SEQUENCE [LARGE SCALE GENOMIC DNA]</scope>
    <source>
        <strain evidence="3 4">SSH13</strain>
    </source>
</reference>
<keyword evidence="4" id="KW-1185">Reference proteome</keyword>
<evidence type="ECO:0000313" key="4">
    <source>
        <dbReference type="Proteomes" id="UP000321907"/>
    </source>
</evidence>
<gene>
    <name evidence="3" type="ORF">FUA23_00535</name>
</gene>
<dbReference type="InterPro" id="IPR000073">
    <property type="entry name" value="AB_hydrolase_1"/>
</dbReference>
<dbReference type="EMBL" id="VOXD01000001">
    <property type="protein sequence ID" value="TXF91705.1"/>
    <property type="molecule type" value="Genomic_DNA"/>
</dbReference>
<sequence length="275" mass="29620">MSLRVPAIIILLLSFFQCASDSGATGHEAGGNPTFESFDGQQISYRDGGDGPAVMLLHGFINDGSSWLQTQLYGQLVNSGYRVIIPDMRGNGFSAKPHTDEAYANDAEVKDLMILADELELDSYIAIGYSRGSIVLAKLLTEDKRISRAVLGGMGVDFTDPDWPRRKQFAAAFAGETTPETEGAVEYAKSVNADLKALHLLQKHQPVTSLDQLRSIDVPVLVAVGSSDKDNGDPGALERLFRHGKLAMMPGDHNNTYKTPVFAAAVMAFVKAGSN</sequence>
<evidence type="ECO:0000256" key="1">
    <source>
        <dbReference type="SAM" id="SignalP"/>
    </source>
</evidence>
<dbReference type="AlphaFoldDB" id="A0A5C7FNB5"/>
<dbReference type="InterPro" id="IPR029058">
    <property type="entry name" value="AB_hydrolase_fold"/>
</dbReference>
<feature type="signal peptide" evidence="1">
    <location>
        <begin position="1"/>
        <end position="19"/>
    </location>
</feature>
<accession>A0A5C7FNB5</accession>
<protein>
    <submittedName>
        <fullName evidence="3">Alpha/beta hydrolase</fullName>
    </submittedName>
</protein>
<feature type="domain" description="AB hydrolase-1" evidence="2">
    <location>
        <begin position="52"/>
        <end position="154"/>
    </location>
</feature>
<dbReference type="RefSeq" id="WP_147928746.1">
    <property type="nucleotide sequence ID" value="NZ_VOXD01000001.1"/>
</dbReference>
<dbReference type="Pfam" id="PF00561">
    <property type="entry name" value="Abhydrolase_1"/>
    <property type="match status" value="1"/>
</dbReference>
<dbReference type="Gene3D" id="3.40.50.1820">
    <property type="entry name" value="alpha/beta hydrolase"/>
    <property type="match status" value="1"/>
</dbReference>
<keyword evidence="3" id="KW-0378">Hydrolase</keyword>
<proteinExistence type="predicted"/>
<dbReference type="Proteomes" id="UP000321907">
    <property type="component" value="Unassembled WGS sequence"/>
</dbReference>
<feature type="chain" id="PRO_5022959915" evidence="1">
    <location>
        <begin position="20"/>
        <end position="275"/>
    </location>
</feature>
<dbReference type="GO" id="GO:0016787">
    <property type="term" value="F:hydrolase activity"/>
    <property type="evidence" value="ECO:0007669"/>
    <property type="project" value="UniProtKB-KW"/>
</dbReference>
<comment type="caution">
    <text evidence="3">The sequence shown here is derived from an EMBL/GenBank/DDBJ whole genome shotgun (WGS) entry which is preliminary data.</text>
</comment>
<keyword evidence="1" id="KW-0732">Signal</keyword>
<name>A0A5C7FNB5_9BACT</name>